<reference evidence="2" key="1">
    <citation type="submission" date="2017-01" db="EMBL/GenBank/DDBJ databases">
        <authorList>
            <person name="Varghese N."/>
            <person name="Submissions S."/>
        </authorList>
    </citation>
    <scope>NUCLEOTIDE SEQUENCE [LARGE SCALE GENOMIC DNA]</scope>
    <source>
        <strain evidence="2">DSM 19945</strain>
    </source>
</reference>
<dbReference type="EMBL" id="FTOG01000014">
    <property type="protein sequence ID" value="SIT19372.1"/>
    <property type="molecule type" value="Genomic_DNA"/>
</dbReference>
<protein>
    <submittedName>
        <fullName evidence="1">Uncharacterized protein</fullName>
    </submittedName>
</protein>
<dbReference type="STRING" id="453582.SAMN05421580_11445"/>
<dbReference type="RefSeq" id="WP_076486260.1">
    <property type="nucleotide sequence ID" value="NZ_FTOG01000014.1"/>
</dbReference>
<proteinExistence type="predicted"/>
<dbReference type="AlphaFoldDB" id="A0A1N7Q930"/>
<dbReference type="Proteomes" id="UP000186221">
    <property type="component" value="Unassembled WGS sequence"/>
</dbReference>
<evidence type="ECO:0000313" key="2">
    <source>
        <dbReference type="Proteomes" id="UP000186221"/>
    </source>
</evidence>
<dbReference type="OrthoDB" id="7690394at2"/>
<evidence type="ECO:0000313" key="1">
    <source>
        <dbReference type="EMBL" id="SIT19372.1"/>
    </source>
</evidence>
<accession>A0A1N7Q930</accession>
<gene>
    <name evidence="1" type="ORF">SAMN05421580_11445</name>
</gene>
<name>A0A1N7Q930_9RHOB</name>
<sequence>MSAHTPHITALASEHVSGEALTADALIAGPCALPTAPLAMPPQTIEHELGFFRRLLASLHPQAAPSPGPGL</sequence>
<keyword evidence="2" id="KW-1185">Reference proteome</keyword>
<organism evidence="1 2">
    <name type="scientific">Rhodobacter aestuarii</name>
    <dbReference type="NCBI Taxonomy" id="453582"/>
    <lineage>
        <taxon>Bacteria</taxon>
        <taxon>Pseudomonadati</taxon>
        <taxon>Pseudomonadota</taxon>
        <taxon>Alphaproteobacteria</taxon>
        <taxon>Rhodobacterales</taxon>
        <taxon>Rhodobacter group</taxon>
        <taxon>Rhodobacter</taxon>
    </lineage>
</organism>